<dbReference type="InterPro" id="IPR016195">
    <property type="entry name" value="Pol/histidinol_Pase-like"/>
</dbReference>
<protein>
    <submittedName>
        <fullName evidence="2">PHP domain protein</fullName>
    </submittedName>
</protein>
<evidence type="ECO:0000313" key="2">
    <source>
        <dbReference type="EMBL" id="ADL50153.1"/>
    </source>
</evidence>
<reference evidence="2 3" key="1">
    <citation type="submission" date="2010-08" db="EMBL/GenBank/DDBJ databases">
        <title>Complete sequence of Clostridium cellulovorans 743B.</title>
        <authorList>
            <consortium name="US DOE Joint Genome Institute"/>
            <person name="Lucas S."/>
            <person name="Copeland A."/>
            <person name="Lapidus A."/>
            <person name="Cheng J.-F."/>
            <person name="Bruce D."/>
            <person name="Goodwin L."/>
            <person name="Pitluck S."/>
            <person name="Chertkov O."/>
            <person name="Detter J.C."/>
            <person name="Han C."/>
            <person name="Tapia R."/>
            <person name="Land M."/>
            <person name="Hauser L."/>
            <person name="Chang Y.-J."/>
            <person name="Jeffries C."/>
            <person name="Kyrpides N."/>
            <person name="Ivanova N."/>
            <person name="Mikhailova N."/>
            <person name="Hemme C.L."/>
            <person name="Woyke T."/>
        </authorList>
    </citation>
    <scope>NUCLEOTIDE SEQUENCE [LARGE SCALE GENOMIC DNA]</scope>
    <source>
        <strain evidence="3">ATCC 35296 / DSM 3052 / OCM 3 / 743B</strain>
    </source>
</reference>
<dbReference type="GO" id="GO:0008270">
    <property type="term" value="F:zinc ion binding"/>
    <property type="evidence" value="ECO:0007669"/>
    <property type="project" value="TreeGrafter"/>
</dbReference>
<dbReference type="InterPro" id="IPR004013">
    <property type="entry name" value="PHP_dom"/>
</dbReference>
<evidence type="ECO:0000259" key="1">
    <source>
        <dbReference type="SMART" id="SM00481"/>
    </source>
</evidence>
<dbReference type="InterPro" id="IPR050243">
    <property type="entry name" value="PHP_phosphatase"/>
</dbReference>
<dbReference type="EMBL" id="CP002160">
    <property type="protein sequence ID" value="ADL50153.1"/>
    <property type="molecule type" value="Genomic_DNA"/>
</dbReference>
<dbReference type="GO" id="GO:0005829">
    <property type="term" value="C:cytosol"/>
    <property type="evidence" value="ECO:0007669"/>
    <property type="project" value="TreeGrafter"/>
</dbReference>
<dbReference type="GO" id="GO:0042578">
    <property type="term" value="F:phosphoric ester hydrolase activity"/>
    <property type="evidence" value="ECO:0007669"/>
    <property type="project" value="TreeGrafter"/>
</dbReference>
<dbReference type="RefSeq" id="WP_010075080.1">
    <property type="nucleotide sequence ID" value="NC_014393.1"/>
</dbReference>
<keyword evidence="3" id="KW-1185">Reference proteome</keyword>
<organism evidence="2 3">
    <name type="scientific">Clostridium cellulovorans (strain ATCC 35296 / DSM 3052 / OCM 3 / 743B)</name>
    <dbReference type="NCBI Taxonomy" id="573061"/>
    <lineage>
        <taxon>Bacteria</taxon>
        <taxon>Bacillati</taxon>
        <taxon>Bacillota</taxon>
        <taxon>Clostridia</taxon>
        <taxon>Eubacteriales</taxon>
        <taxon>Clostridiaceae</taxon>
        <taxon>Clostridium</taxon>
    </lineage>
</organism>
<gene>
    <name evidence="2" type="ordered locus">Clocel_0373</name>
</gene>
<dbReference type="CDD" id="cd07437">
    <property type="entry name" value="PHP_HisPPase_Ycdx_like"/>
    <property type="match status" value="1"/>
</dbReference>
<dbReference type="eggNOG" id="COG1387">
    <property type="taxonomic scope" value="Bacteria"/>
</dbReference>
<dbReference type="Gene3D" id="3.20.20.140">
    <property type="entry name" value="Metal-dependent hydrolases"/>
    <property type="match status" value="1"/>
</dbReference>
<dbReference type="SMART" id="SM00481">
    <property type="entry name" value="POLIIIAc"/>
    <property type="match status" value="1"/>
</dbReference>
<evidence type="ECO:0000313" key="3">
    <source>
        <dbReference type="Proteomes" id="UP000002730"/>
    </source>
</evidence>
<dbReference type="STRING" id="573061.Clocel_0373"/>
<dbReference type="Pfam" id="PF02811">
    <property type="entry name" value="PHP"/>
    <property type="match status" value="1"/>
</dbReference>
<dbReference type="InterPro" id="IPR003141">
    <property type="entry name" value="Pol/His_phosphatase_N"/>
</dbReference>
<dbReference type="NCBIfam" id="NF006702">
    <property type="entry name" value="PRK09248.1"/>
    <property type="match status" value="1"/>
</dbReference>
<dbReference type="KEGG" id="ccb:Clocel_0373"/>
<sequence length="240" mass="26896">MKYPVDLHTHTIVSGHAYTTLTENINFAIEKGLKVLGTSEHAPSMPGSPHIWYFENMLKVPRKIKDLIILRGCEANIKDYEGNVDIDSKGYANLDYMLASVHKEVLEGGTIEENTRAYVKALDNPMVFILGHIGNPIFPVDYETVVRAVKEKDKIIEINNASFGASRVGSKENCIEVAKLCKKYGAKIILSSDAHICYDIGNFSVSEEILNSIDFPEELIMNIDCRIIDYLKSKGRLEDL</sequence>
<dbReference type="OrthoDB" id="9808747at2"/>
<dbReference type="PANTHER" id="PTHR36928">
    <property type="entry name" value="PHOSPHATASE YCDX-RELATED"/>
    <property type="match status" value="1"/>
</dbReference>
<dbReference type="SUPFAM" id="SSF89550">
    <property type="entry name" value="PHP domain-like"/>
    <property type="match status" value="1"/>
</dbReference>
<accession>D9SQ86</accession>
<dbReference type="AlphaFoldDB" id="D9SQ86"/>
<name>D9SQ86_CLOC7</name>
<dbReference type="HOGENOM" id="CLU_061999_0_1_9"/>
<proteinExistence type="predicted"/>
<feature type="domain" description="Polymerase/histidinol phosphatase N-terminal" evidence="1">
    <location>
        <begin position="5"/>
        <end position="79"/>
    </location>
</feature>
<dbReference type="Proteomes" id="UP000002730">
    <property type="component" value="Chromosome"/>
</dbReference>
<dbReference type="PANTHER" id="PTHR36928:SF1">
    <property type="entry name" value="PHOSPHATASE YCDX-RELATED"/>
    <property type="match status" value="1"/>
</dbReference>